<proteinExistence type="predicted"/>
<gene>
    <name evidence="2" type="ORF">R5W23_000117</name>
</gene>
<accession>A0ABU5EQV2</accession>
<dbReference type="RefSeq" id="WP_320684643.1">
    <property type="nucleotide sequence ID" value="NZ_JAXBLV010000001.1"/>
</dbReference>
<keyword evidence="3" id="KW-1185">Reference proteome</keyword>
<dbReference type="EMBL" id="JAXBLV010000001">
    <property type="protein sequence ID" value="MDY3557590.1"/>
    <property type="molecule type" value="Genomic_DNA"/>
</dbReference>
<evidence type="ECO:0000313" key="3">
    <source>
        <dbReference type="Proteomes" id="UP001272242"/>
    </source>
</evidence>
<name>A0ABU5EQV2_9BACT</name>
<sequence length="126" mass="13473">MARKPYDPLAAIPSPEAIRERLTETVTLAERLRILVDLGGRLHLPVTTADRLPVPTGGRCRVRSPLIPPRPQADPDALAIDQRDAEKFTNLSAKTLDRLADAGEPSAASNSAAACCTTARPLPRGC</sequence>
<feature type="region of interest" description="Disordered" evidence="1">
    <location>
        <begin position="55"/>
        <end position="75"/>
    </location>
</feature>
<reference evidence="3" key="1">
    <citation type="journal article" date="2023" name="Mar. Drugs">
        <title>Gemmata algarum, a Novel Planctomycete Isolated from an Algal Mat, Displays Antimicrobial Activity.</title>
        <authorList>
            <person name="Kumar G."/>
            <person name="Kallscheuer N."/>
            <person name="Kashif M."/>
            <person name="Ahamad S."/>
            <person name="Jagadeeshwari U."/>
            <person name="Pannikurungottu S."/>
            <person name="Haufschild T."/>
            <person name="Kabuu M."/>
            <person name="Sasikala C."/>
            <person name="Jogler C."/>
            <person name="Ramana C."/>
        </authorList>
    </citation>
    <scope>NUCLEOTIDE SEQUENCE [LARGE SCALE GENOMIC DNA]</scope>
    <source>
        <strain evidence="3">JC673</strain>
    </source>
</reference>
<evidence type="ECO:0000313" key="2">
    <source>
        <dbReference type="EMBL" id="MDY3557590.1"/>
    </source>
</evidence>
<protein>
    <submittedName>
        <fullName evidence="2">Uncharacterized protein</fullName>
    </submittedName>
</protein>
<organism evidence="2 3">
    <name type="scientific">Gemmata algarum</name>
    <dbReference type="NCBI Taxonomy" id="2975278"/>
    <lineage>
        <taxon>Bacteria</taxon>
        <taxon>Pseudomonadati</taxon>
        <taxon>Planctomycetota</taxon>
        <taxon>Planctomycetia</taxon>
        <taxon>Gemmatales</taxon>
        <taxon>Gemmataceae</taxon>
        <taxon>Gemmata</taxon>
    </lineage>
</organism>
<evidence type="ECO:0000256" key="1">
    <source>
        <dbReference type="SAM" id="MobiDB-lite"/>
    </source>
</evidence>
<comment type="caution">
    <text evidence="2">The sequence shown here is derived from an EMBL/GenBank/DDBJ whole genome shotgun (WGS) entry which is preliminary data.</text>
</comment>
<dbReference type="Proteomes" id="UP001272242">
    <property type="component" value="Unassembled WGS sequence"/>
</dbReference>